<comment type="caution">
    <text evidence="2">The sequence shown here is derived from an EMBL/GenBank/DDBJ whole genome shotgun (WGS) entry which is preliminary data.</text>
</comment>
<reference evidence="2 3" key="1">
    <citation type="submission" date="2019-06" db="EMBL/GenBank/DDBJ databases">
        <title>Draft genomes of female and male turbot (Scophthalmus maximus).</title>
        <authorList>
            <person name="Xu H."/>
            <person name="Xu X.-W."/>
            <person name="Shao C."/>
            <person name="Chen S."/>
        </authorList>
    </citation>
    <scope>NUCLEOTIDE SEQUENCE [LARGE SCALE GENOMIC DNA]</scope>
    <source>
        <strain evidence="2">Ysfricsl-2016a</strain>
        <tissue evidence="2">Blood</tissue>
    </source>
</reference>
<keyword evidence="1" id="KW-0472">Membrane</keyword>
<proteinExistence type="predicted"/>
<evidence type="ECO:0000256" key="1">
    <source>
        <dbReference type="SAM" id="Phobius"/>
    </source>
</evidence>
<accession>A0A6A4T4W1</accession>
<keyword evidence="1" id="KW-0812">Transmembrane</keyword>
<sequence>MAEHRGSIQQGQILEQIQRHLLKHPYYSYAKSLVVVVIYANGISVFLRQGRINVNVYMPVDGRENERL</sequence>
<protein>
    <submittedName>
        <fullName evidence="2">Uncharacterized protein</fullName>
    </submittedName>
</protein>
<gene>
    <name evidence="2" type="ORF">F2P81_007603</name>
</gene>
<dbReference type="EMBL" id="VEVO01000007">
    <property type="protein sequence ID" value="KAF0039368.1"/>
    <property type="molecule type" value="Genomic_DNA"/>
</dbReference>
<keyword evidence="1" id="KW-1133">Transmembrane helix</keyword>
<dbReference type="Proteomes" id="UP000438429">
    <property type="component" value="Unassembled WGS sequence"/>
</dbReference>
<evidence type="ECO:0000313" key="2">
    <source>
        <dbReference type="EMBL" id="KAF0039368.1"/>
    </source>
</evidence>
<dbReference type="AlphaFoldDB" id="A0A6A4T4W1"/>
<feature type="transmembrane region" description="Helical" evidence="1">
    <location>
        <begin position="26"/>
        <end position="47"/>
    </location>
</feature>
<name>A0A6A4T4W1_SCOMX</name>
<organism evidence="2 3">
    <name type="scientific">Scophthalmus maximus</name>
    <name type="common">Turbot</name>
    <name type="synonym">Psetta maxima</name>
    <dbReference type="NCBI Taxonomy" id="52904"/>
    <lineage>
        <taxon>Eukaryota</taxon>
        <taxon>Metazoa</taxon>
        <taxon>Chordata</taxon>
        <taxon>Craniata</taxon>
        <taxon>Vertebrata</taxon>
        <taxon>Euteleostomi</taxon>
        <taxon>Actinopterygii</taxon>
        <taxon>Neopterygii</taxon>
        <taxon>Teleostei</taxon>
        <taxon>Neoteleostei</taxon>
        <taxon>Acanthomorphata</taxon>
        <taxon>Carangaria</taxon>
        <taxon>Pleuronectiformes</taxon>
        <taxon>Pleuronectoidei</taxon>
        <taxon>Scophthalmidae</taxon>
        <taxon>Scophthalmus</taxon>
    </lineage>
</organism>
<evidence type="ECO:0000313" key="3">
    <source>
        <dbReference type="Proteomes" id="UP000438429"/>
    </source>
</evidence>